<dbReference type="AlphaFoldDB" id="F3PSI2"/>
<comment type="caution">
    <text evidence="1">The sequence shown here is derived from an EMBL/GenBank/DDBJ whole genome shotgun (WGS) entry which is preliminary data.</text>
</comment>
<gene>
    <name evidence="1" type="ORF">HMPREF9446_01716</name>
</gene>
<reference evidence="1 2" key="1">
    <citation type="submission" date="2011-02" db="EMBL/GenBank/DDBJ databases">
        <authorList>
            <person name="Weinstock G."/>
            <person name="Sodergren E."/>
            <person name="Clifton S."/>
            <person name="Fulton L."/>
            <person name="Fulton B."/>
            <person name="Courtney L."/>
            <person name="Fronick C."/>
            <person name="Harrison M."/>
            <person name="Strong C."/>
            <person name="Farmer C."/>
            <person name="Delahaunty K."/>
            <person name="Markovic C."/>
            <person name="Hall O."/>
            <person name="Minx P."/>
            <person name="Tomlinson C."/>
            <person name="Mitreva M."/>
            <person name="Hou S."/>
            <person name="Chen J."/>
            <person name="Wollam A."/>
            <person name="Pepin K.H."/>
            <person name="Johnson M."/>
            <person name="Bhonagiri V."/>
            <person name="Zhang X."/>
            <person name="Suruliraj S."/>
            <person name="Warren W."/>
            <person name="Chinwalla A."/>
            <person name="Mardis E.R."/>
            <person name="Wilson R.K."/>
        </authorList>
    </citation>
    <scope>NUCLEOTIDE SEQUENCE [LARGE SCALE GENOMIC DNA]</scope>
    <source>
        <strain evidence="1 2">YIT 12057</strain>
    </source>
</reference>
<protein>
    <submittedName>
        <fullName evidence="1">Uncharacterized protein</fullName>
    </submittedName>
</protein>
<dbReference type="Proteomes" id="UP000003416">
    <property type="component" value="Unassembled WGS sequence"/>
</dbReference>
<sequence length="40" mass="4671">MCIILKVNYSGIMRYKACSDAQKYKLKITGKIKSQFFFGF</sequence>
<keyword evidence="2" id="KW-1185">Reference proteome</keyword>
<accession>F3PSI2</accession>
<proteinExistence type="predicted"/>
<dbReference type="HOGENOM" id="CLU_3284894_0_0_10"/>
<organism evidence="1 2">
    <name type="scientific">Bacteroides fluxus YIT 12057</name>
    <dbReference type="NCBI Taxonomy" id="763034"/>
    <lineage>
        <taxon>Bacteria</taxon>
        <taxon>Pseudomonadati</taxon>
        <taxon>Bacteroidota</taxon>
        <taxon>Bacteroidia</taxon>
        <taxon>Bacteroidales</taxon>
        <taxon>Bacteroidaceae</taxon>
        <taxon>Bacteroides</taxon>
    </lineage>
</organism>
<evidence type="ECO:0000313" key="1">
    <source>
        <dbReference type="EMBL" id="EGF57636.1"/>
    </source>
</evidence>
<dbReference type="STRING" id="763034.HMPREF9446_01716"/>
<name>F3PSI2_9BACE</name>
<evidence type="ECO:0000313" key="2">
    <source>
        <dbReference type="Proteomes" id="UP000003416"/>
    </source>
</evidence>
<dbReference type="EMBL" id="AFBN01000028">
    <property type="protein sequence ID" value="EGF57636.1"/>
    <property type="molecule type" value="Genomic_DNA"/>
</dbReference>